<gene>
    <name evidence="2" type="ORF">SAMN05421740_101632</name>
</gene>
<name>A0A1H7GB18_9SPHI</name>
<proteinExistence type="predicted"/>
<dbReference type="Pfam" id="PF20329">
    <property type="entry name" value="DUF6624"/>
    <property type="match status" value="1"/>
</dbReference>
<dbReference type="OrthoDB" id="1164858at2"/>
<organism evidence="2 3">
    <name type="scientific">Parapedobacter koreensis</name>
    <dbReference type="NCBI Taxonomy" id="332977"/>
    <lineage>
        <taxon>Bacteria</taxon>
        <taxon>Pseudomonadati</taxon>
        <taxon>Bacteroidota</taxon>
        <taxon>Sphingobacteriia</taxon>
        <taxon>Sphingobacteriales</taxon>
        <taxon>Sphingobacteriaceae</taxon>
        <taxon>Parapedobacter</taxon>
    </lineage>
</organism>
<dbReference type="InterPro" id="IPR046732">
    <property type="entry name" value="DUF6624"/>
</dbReference>
<sequence>MKIFYNSLCCSFLVCLTLFNPVKAQDLYTSKISEAQPYIQAKDYIKAAQFYSEAFSSNHNLGRPDHRYEAARLWALGDETDSAFYQLDRVVKAGYRDYLTIRLDTAFDSLHNTIRWNNILDSIRANGLKTEEARFKNINKRLALLLDTVHIDDQLYRLQMSVIEFKYGWDSPEMAAVIALIDDYDKRNVQKVTNILDEYGWLGKEDIGEQGNETLFLVIQHSDLATQERYLPMISQAVKDGKAKPSSLALLEDRIALRQGKEQLYGSQIIRDDKTGKYYVQPLVDPENVDKRRDEVGLQPIAEYVRQWGIVWSIEQYNRDIKKYWQK</sequence>
<feature type="chain" id="PRO_5011679979" description="Tetratricopeptide repeat-containing protein" evidence="1">
    <location>
        <begin position="25"/>
        <end position="327"/>
    </location>
</feature>
<dbReference type="EMBL" id="FNZR01000001">
    <property type="protein sequence ID" value="SEK35264.1"/>
    <property type="molecule type" value="Genomic_DNA"/>
</dbReference>
<feature type="signal peptide" evidence="1">
    <location>
        <begin position="1"/>
        <end position="24"/>
    </location>
</feature>
<dbReference type="AlphaFoldDB" id="A0A1H7GB18"/>
<evidence type="ECO:0000256" key="1">
    <source>
        <dbReference type="SAM" id="SignalP"/>
    </source>
</evidence>
<keyword evidence="1" id="KW-0732">Signal</keyword>
<keyword evidence="3" id="KW-1185">Reference proteome</keyword>
<dbReference type="Proteomes" id="UP000198916">
    <property type="component" value="Unassembled WGS sequence"/>
</dbReference>
<dbReference type="STRING" id="332977.SAMN05421740_101632"/>
<accession>A0A1H7GB18</accession>
<evidence type="ECO:0000313" key="2">
    <source>
        <dbReference type="EMBL" id="SEK35264.1"/>
    </source>
</evidence>
<protein>
    <recommendedName>
        <fullName evidence="4">Tetratricopeptide repeat-containing protein</fullName>
    </recommendedName>
</protein>
<reference evidence="3" key="1">
    <citation type="submission" date="2016-10" db="EMBL/GenBank/DDBJ databases">
        <authorList>
            <person name="Varghese N."/>
            <person name="Submissions S."/>
        </authorList>
    </citation>
    <scope>NUCLEOTIDE SEQUENCE [LARGE SCALE GENOMIC DNA]</scope>
    <source>
        <strain evidence="3">Jip14</strain>
    </source>
</reference>
<evidence type="ECO:0008006" key="4">
    <source>
        <dbReference type="Google" id="ProtNLM"/>
    </source>
</evidence>
<dbReference type="RefSeq" id="WP_143053781.1">
    <property type="nucleotide sequence ID" value="NZ_FNZR01000001.1"/>
</dbReference>
<evidence type="ECO:0000313" key="3">
    <source>
        <dbReference type="Proteomes" id="UP000198916"/>
    </source>
</evidence>